<accession>A0A5B7JYM6</accession>
<protein>
    <submittedName>
        <fullName evidence="1">Uncharacterized protein</fullName>
    </submittedName>
</protein>
<evidence type="ECO:0000313" key="2">
    <source>
        <dbReference type="Proteomes" id="UP000324222"/>
    </source>
</evidence>
<dbReference type="AlphaFoldDB" id="A0A5B7JYM6"/>
<dbReference type="OrthoDB" id="411823at2759"/>
<organism evidence="1 2">
    <name type="scientific">Portunus trituberculatus</name>
    <name type="common">Swimming crab</name>
    <name type="synonym">Neptunus trituberculatus</name>
    <dbReference type="NCBI Taxonomy" id="210409"/>
    <lineage>
        <taxon>Eukaryota</taxon>
        <taxon>Metazoa</taxon>
        <taxon>Ecdysozoa</taxon>
        <taxon>Arthropoda</taxon>
        <taxon>Crustacea</taxon>
        <taxon>Multicrustacea</taxon>
        <taxon>Malacostraca</taxon>
        <taxon>Eumalacostraca</taxon>
        <taxon>Eucarida</taxon>
        <taxon>Decapoda</taxon>
        <taxon>Pleocyemata</taxon>
        <taxon>Brachyura</taxon>
        <taxon>Eubrachyura</taxon>
        <taxon>Portunoidea</taxon>
        <taxon>Portunidae</taxon>
        <taxon>Portuninae</taxon>
        <taxon>Portunus</taxon>
    </lineage>
</organism>
<proteinExistence type="predicted"/>
<keyword evidence="2" id="KW-1185">Reference proteome</keyword>
<dbReference type="EMBL" id="VSRR010113133">
    <property type="protein sequence ID" value="MPC98227.1"/>
    <property type="molecule type" value="Genomic_DNA"/>
</dbReference>
<evidence type="ECO:0000313" key="1">
    <source>
        <dbReference type="EMBL" id="MPC98227.1"/>
    </source>
</evidence>
<sequence>MSGLHKAVPQKGEIVANVGLSERSLRNWLKHFKEEDGVKLLSTKPWPVRSKKTSVPTYCAQKGVLSSCVLRTVKCHPPQLTVGPLRLQVVQLASLLRVTVYNQLTWKQHVTTTVRSVAYRLYMLCRLKSLGMYLSFILPKLMYISPAWSSSLSSTQQQELKNVQKRVCRVILGHTHRVV</sequence>
<dbReference type="Proteomes" id="UP000324222">
    <property type="component" value="Unassembled WGS sequence"/>
</dbReference>
<gene>
    <name evidence="1" type="ORF">E2C01_093586</name>
</gene>
<comment type="caution">
    <text evidence="1">The sequence shown here is derived from an EMBL/GenBank/DDBJ whole genome shotgun (WGS) entry which is preliminary data.</text>
</comment>
<name>A0A5B7JYM6_PORTR</name>
<reference evidence="1 2" key="1">
    <citation type="submission" date="2019-05" db="EMBL/GenBank/DDBJ databases">
        <title>Another draft genome of Portunus trituberculatus and its Hox gene families provides insights of decapod evolution.</title>
        <authorList>
            <person name="Jeong J.-H."/>
            <person name="Song I."/>
            <person name="Kim S."/>
            <person name="Choi T."/>
            <person name="Kim D."/>
            <person name="Ryu S."/>
            <person name="Kim W."/>
        </authorList>
    </citation>
    <scope>NUCLEOTIDE SEQUENCE [LARGE SCALE GENOMIC DNA]</scope>
    <source>
        <tissue evidence="1">Muscle</tissue>
    </source>
</reference>